<evidence type="ECO:0000256" key="6">
    <source>
        <dbReference type="ARBA" id="ARBA00022989"/>
    </source>
</evidence>
<evidence type="ECO:0000256" key="2">
    <source>
        <dbReference type="ARBA" id="ARBA00022448"/>
    </source>
</evidence>
<feature type="transmembrane region" description="Helical" evidence="9">
    <location>
        <begin position="75"/>
        <end position="95"/>
    </location>
</feature>
<dbReference type="STRING" id="1423750.FC89_GL000349"/>
<dbReference type="InterPro" id="IPR003352">
    <property type="entry name" value="PTS_EIIC"/>
</dbReference>
<feature type="transmembrane region" description="Helical" evidence="9">
    <location>
        <begin position="175"/>
        <end position="197"/>
    </location>
</feature>
<evidence type="ECO:0000256" key="7">
    <source>
        <dbReference type="ARBA" id="ARBA00023136"/>
    </source>
</evidence>
<reference evidence="11 12" key="1">
    <citation type="journal article" date="2015" name="Genome Announc.">
        <title>Expanding the biotechnology potential of lactobacilli through comparative genomics of 213 strains and associated genera.</title>
        <authorList>
            <person name="Sun Z."/>
            <person name="Harris H.M."/>
            <person name="McCann A."/>
            <person name="Guo C."/>
            <person name="Argimon S."/>
            <person name="Zhang W."/>
            <person name="Yang X."/>
            <person name="Jeffery I.B."/>
            <person name="Cooney J.C."/>
            <person name="Kagawa T.F."/>
            <person name="Liu W."/>
            <person name="Song Y."/>
            <person name="Salvetti E."/>
            <person name="Wrobel A."/>
            <person name="Rasinkangas P."/>
            <person name="Parkhill J."/>
            <person name="Rea M.C."/>
            <person name="O'Sullivan O."/>
            <person name="Ritari J."/>
            <person name="Douillard F.P."/>
            <person name="Paul Ross R."/>
            <person name="Yang R."/>
            <person name="Briner A.E."/>
            <person name="Felis G.E."/>
            <person name="de Vos W.M."/>
            <person name="Barrangou R."/>
            <person name="Klaenhammer T.R."/>
            <person name="Caufield P.W."/>
            <person name="Cui Y."/>
            <person name="Zhang H."/>
            <person name="O'Toole P.W."/>
        </authorList>
    </citation>
    <scope>NUCLEOTIDE SEQUENCE [LARGE SCALE GENOMIC DNA]</scope>
    <source>
        <strain evidence="11 12">DSM 18630</strain>
    </source>
</reference>
<dbReference type="Pfam" id="PF02378">
    <property type="entry name" value="PTS_EIIC"/>
    <property type="match status" value="1"/>
</dbReference>
<gene>
    <name evidence="11" type="ORF">FC89_GL000349</name>
</gene>
<dbReference type="GeneID" id="98318403"/>
<evidence type="ECO:0000256" key="5">
    <source>
        <dbReference type="ARBA" id="ARBA00022692"/>
    </source>
</evidence>
<dbReference type="PIRSF" id="PIRSF006351">
    <property type="entry name" value="PTS_EIIC-Cellobiose"/>
    <property type="match status" value="1"/>
</dbReference>
<feature type="transmembrane region" description="Helical" evidence="9">
    <location>
        <begin position="217"/>
        <end position="241"/>
    </location>
</feature>
<dbReference type="PROSITE" id="PS51105">
    <property type="entry name" value="PTS_EIIC_TYPE_3"/>
    <property type="match status" value="1"/>
</dbReference>
<dbReference type="Proteomes" id="UP000051451">
    <property type="component" value="Unassembled WGS sequence"/>
</dbReference>
<dbReference type="EMBL" id="AZGB01000009">
    <property type="protein sequence ID" value="KRM07039.1"/>
    <property type="molecule type" value="Genomic_DNA"/>
</dbReference>
<evidence type="ECO:0000256" key="1">
    <source>
        <dbReference type="ARBA" id="ARBA00004651"/>
    </source>
</evidence>
<dbReference type="NCBIfam" id="TIGR00410">
    <property type="entry name" value="lacE"/>
    <property type="match status" value="1"/>
</dbReference>
<evidence type="ECO:0000256" key="3">
    <source>
        <dbReference type="ARBA" id="ARBA00022475"/>
    </source>
</evidence>
<feature type="transmembrane region" description="Helical" evidence="9">
    <location>
        <begin position="261"/>
        <end position="284"/>
    </location>
</feature>
<comment type="subcellular location">
    <subcellularLocation>
        <location evidence="1">Cell membrane</location>
        <topology evidence="1">Multi-pass membrane protein</topology>
    </subcellularLocation>
</comment>
<organism evidence="11 12">
    <name type="scientific">Liquorilactobacillus ghanensis DSM 18630</name>
    <dbReference type="NCBI Taxonomy" id="1423750"/>
    <lineage>
        <taxon>Bacteria</taxon>
        <taxon>Bacillati</taxon>
        <taxon>Bacillota</taxon>
        <taxon>Bacilli</taxon>
        <taxon>Lactobacillales</taxon>
        <taxon>Lactobacillaceae</taxon>
        <taxon>Liquorilactobacillus</taxon>
    </lineage>
</organism>
<feature type="transmembrane region" description="Helical" evidence="9">
    <location>
        <begin position="333"/>
        <end position="353"/>
    </location>
</feature>
<accession>A0A0R1VNP0</accession>
<comment type="caution">
    <text evidence="11">The sequence shown here is derived from an EMBL/GenBank/DDBJ whole genome shotgun (WGS) entry which is preliminary data.</text>
</comment>
<dbReference type="GO" id="GO:1901264">
    <property type="term" value="P:carbohydrate derivative transport"/>
    <property type="evidence" value="ECO:0007669"/>
    <property type="project" value="TreeGrafter"/>
</dbReference>
<protein>
    <recommendedName>
        <fullName evidence="8">Permease IIC component</fullName>
    </recommendedName>
</protein>
<dbReference type="InterPro" id="IPR004796">
    <property type="entry name" value="PTS_IIC_cello"/>
</dbReference>
<evidence type="ECO:0000256" key="9">
    <source>
        <dbReference type="SAM" id="Phobius"/>
    </source>
</evidence>
<dbReference type="InterPro" id="IPR004501">
    <property type="entry name" value="PTS_EIIC_3"/>
</dbReference>
<evidence type="ECO:0000313" key="11">
    <source>
        <dbReference type="EMBL" id="KRM07039.1"/>
    </source>
</evidence>
<dbReference type="OrthoDB" id="1550290at2"/>
<keyword evidence="5 9" id="KW-0812">Transmembrane</keyword>
<keyword evidence="6 9" id="KW-1133">Transmembrane helix</keyword>
<proteinExistence type="predicted"/>
<dbReference type="InterPro" id="IPR051088">
    <property type="entry name" value="PTS_Sugar-EIIC/EIIB"/>
</dbReference>
<dbReference type="PANTHER" id="PTHR33989:SF4">
    <property type="entry name" value="PTS SYSTEM N,N'-DIACETYLCHITOBIOSE-SPECIFIC EIIC COMPONENT"/>
    <property type="match status" value="1"/>
</dbReference>
<dbReference type="AlphaFoldDB" id="A0A0R1VNP0"/>
<dbReference type="PATRIC" id="fig|1423750.3.peg.359"/>
<keyword evidence="12" id="KW-1185">Reference proteome</keyword>
<feature type="transmembrane region" description="Helical" evidence="9">
    <location>
        <begin position="388"/>
        <end position="412"/>
    </location>
</feature>
<dbReference type="GO" id="GO:0005886">
    <property type="term" value="C:plasma membrane"/>
    <property type="evidence" value="ECO:0007669"/>
    <property type="project" value="UniProtKB-SubCell"/>
</dbReference>
<evidence type="ECO:0000259" key="10">
    <source>
        <dbReference type="PROSITE" id="PS51105"/>
    </source>
</evidence>
<keyword evidence="4 8" id="KW-0762">Sugar transport</keyword>
<evidence type="ECO:0000313" key="12">
    <source>
        <dbReference type="Proteomes" id="UP000051451"/>
    </source>
</evidence>
<dbReference type="RefSeq" id="WP_057871138.1">
    <property type="nucleotide sequence ID" value="NZ_AZGB01000009.1"/>
</dbReference>
<keyword evidence="7 8" id="KW-0472">Membrane</keyword>
<feature type="domain" description="PTS EIIC type-3" evidence="10">
    <location>
        <begin position="10"/>
        <end position="457"/>
    </location>
</feature>
<keyword evidence="3 8" id="KW-1003">Cell membrane</keyword>
<dbReference type="GO" id="GO:0009401">
    <property type="term" value="P:phosphoenolpyruvate-dependent sugar phosphotransferase system"/>
    <property type="evidence" value="ECO:0007669"/>
    <property type="project" value="InterPro"/>
</dbReference>
<evidence type="ECO:0000256" key="8">
    <source>
        <dbReference type="PIRNR" id="PIRNR006351"/>
    </source>
</evidence>
<feature type="transmembrane region" description="Helical" evidence="9">
    <location>
        <begin position="432"/>
        <end position="455"/>
    </location>
</feature>
<keyword evidence="2 8" id="KW-0813">Transport</keyword>
<dbReference type="PANTHER" id="PTHR33989">
    <property type="match status" value="1"/>
</dbReference>
<dbReference type="GO" id="GO:0008982">
    <property type="term" value="F:protein-N(PI)-phosphohistidine-sugar phosphotransferase activity"/>
    <property type="evidence" value="ECO:0007669"/>
    <property type="project" value="UniProtKB-UniRule"/>
</dbReference>
<comment type="function">
    <text evidence="8">The phosphoenolpyruvate-dependent sugar phosphotransferase system (PTS), a major carbohydrate active -transport system, catalyzes the phosphorylation of incoming sugar substrates concomitant with their translocation across the cell membrane.</text>
</comment>
<name>A0A0R1VNP0_9LACO</name>
<feature type="transmembrane region" description="Helical" evidence="9">
    <location>
        <begin position="35"/>
        <end position="55"/>
    </location>
</feature>
<evidence type="ECO:0000256" key="4">
    <source>
        <dbReference type="ARBA" id="ARBA00022597"/>
    </source>
</evidence>
<sequence>MAKNSFGEFINKKVLPPIMKFVNTKPITALKDGMVYALPFIIIGSIFLILSNIPIPAVANALKASGWSAVFSQAYTASFGLISVWASIGIAYVYVRNEGYEPLPAGLTSLSAFLILQFLQVDNPLVASMGKSGSGITNAAGNVIMSGSQVAQHIDKLPHALQTFLSSPVTNAINITWLGGQGMIAAIIIGILVGWSYTKMLRAGWKITLPEQVPANVANQFTAMIPAGVILTAAMLLYAFFKMIMSTDLLQLIYKLLQTPLQGLSDSLGGALIIAFLVPFFWFFGVHGGLIMGAITSGLLIPNTFDNANLYHAGKLSLANGAHIVTNEFYNNFINLTGSGITIGLVIFTLYAARSAQMKSLGKIELVPALFNINEPFLFGLPLVMNPFLAIPFFLTPVIVALTTYLVIYFGIVPPLNGVAAPWTTPPVISGFLIGGWKMAIWQAIVLVMSTAMYFPFAKKYDNYLLAQEQAKATEETK</sequence>